<comment type="caution">
    <text evidence="2">The sequence shown here is derived from an EMBL/GenBank/DDBJ whole genome shotgun (WGS) entry which is preliminary data.</text>
</comment>
<dbReference type="InterPro" id="IPR050860">
    <property type="entry name" value="FeoB_GTPase"/>
</dbReference>
<dbReference type="InterPro" id="IPR027417">
    <property type="entry name" value="P-loop_NTPase"/>
</dbReference>
<sequence length="262" mass="27778">MSADACGSCAVANLANLQRLGLQVEQGEVVVALTGNPNTGKSTVFNMLTGLRQHVGNWPGTTVTRAEGAYRSGGAVHRVVDLPGTYSLLSTSSDEDAARDFLLFGDPDVTVVVVDATRLERNLNLVLQVLQITDRVVVALNMMDEAARHGVRLDVRHLERELEVPVVPMSARRGEGVSELLEAIASTAAGTTVGRSRPLRLPASVAAAVDLLAGRLAMEFAGLSNVRWVALRLLEGDASITDALVDGRLGDLDAAMRCRKAS</sequence>
<evidence type="ECO:0000313" key="2">
    <source>
        <dbReference type="EMBL" id="MFD1247231.1"/>
    </source>
</evidence>
<proteinExistence type="predicted"/>
<dbReference type="InterPro" id="IPR006073">
    <property type="entry name" value="GTP-bd"/>
</dbReference>
<dbReference type="Proteomes" id="UP001597229">
    <property type="component" value="Unassembled WGS sequence"/>
</dbReference>
<keyword evidence="3" id="KW-1185">Reference proteome</keyword>
<dbReference type="InterPro" id="IPR030389">
    <property type="entry name" value="G_FEOB_dom"/>
</dbReference>
<dbReference type="PANTHER" id="PTHR43185">
    <property type="entry name" value="FERROUS IRON TRANSPORT PROTEIN B"/>
    <property type="match status" value="1"/>
</dbReference>
<dbReference type="EMBL" id="JBHTLX010000007">
    <property type="protein sequence ID" value="MFD1247231.1"/>
    <property type="molecule type" value="Genomic_DNA"/>
</dbReference>
<dbReference type="Gene3D" id="3.40.50.300">
    <property type="entry name" value="P-loop containing nucleotide triphosphate hydrolases"/>
    <property type="match status" value="1"/>
</dbReference>
<protein>
    <submittedName>
        <fullName evidence="2">FeoB small GTPase domain-containing protein</fullName>
    </submittedName>
</protein>
<dbReference type="SUPFAM" id="SSF52540">
    <property type="entry name" value="P-loop containing nucleoside triphosphate hydrolases"/>
    <property type="match status" value="1"/>
</dbReference>
<evidence type="ECO:0000313" key="3">
    <source>
        <dbReference type="Proteomes" id="UP001597229"/>
    </source>
</evidence>
<dbReference type="Pfam" id="PF02421">
    <property type="entry name" value="FeoB_N"/>
    <property type="match status" value="1"/>
</dbReference>
<dbReference type="PANTHER" id="PTHR43185:SF1">
    <property type="entry name" value="FE(2+) TRANSPORTER FEOB"/>
    <property type="match status" value="1"/>
</dbReference>
<dbReference type="RefSeq" id="WP_367920473.1">
    <property type="nucleotide sequence ID" value="NZ_BAABAC010000032.1"/>
</dbReference>
<organism evidence="2 3">
    <name type="scientific">Nocardioides ginsengisoli</name>
    <dbReference type="NCBI Taxonomy" id="363868"/>
    <lineage>
        <taxon>Bacteria</taxon>
        <taxon>Bacillati</taxon>
        <taxon>Actinomycetota</taxon>
        <taxon>Actinomycetes</taxon>
        <taxon>Propionibacteriales</taxon>
        <taxon>Nocardioidaceae</taxon>
        <taxon>Nocardioides</taxon>
    </lineage>
</organism>
<gene>
    <name evidence="2" type="ORF">ACFQ3F_05485</name>
</gene>
<accession>A0ABW3VVX9</accession>
<feature type="domain" description="FeoB-type G" evidence="1">
    <location>
        <begin position="28"/>
        <end position="190"/>
    </location>
</feature>
<dbReference type="CDD" id="cd01879">
    <property type="entry name" value="FeoB"/>
    <property type="match status" value="1"/>
</dbReference>
<dbReference type="PROSITE" id="PS51711">
    <property type="entry name" value="G_FEOB"/>
    <property type="match status" value="1"/>
</dbReference>
<reference evidence="3" key="1">
    <citation type="journal article" date="2019" name="Int. J. Syst. Evol. Microbiol.">
        <title>The Global Catalogue of Microorganisms (GCM) 10K type strain sequencing project: providing services to taxonomists for standard genome sequencing and annotation.</title>
        <authorList>
            <consortium name="The Broad Institute Genomics Platform"/>
            <consortium name="The Broad Institute Genome Sequencing Center for Infectious Disease"/>
            <person name="Wu L."/>
            <person name="Ma J."/>
        </authorList>
    </citation>
    <scope>NUCLEOTIDE SEQUENCE [LARGE SCALE GENOMIC DNA]</scope>
    <source>
        <strain evidence="3">CCUG 52478</strain>
    </source>
</reference>
<evidence type="ECO:0000259" key="1">
    <source>
        <dbReference type="PROSITE" id="PS51711"/>
    </source>
</evidence>
<dbReference type="PRINTS" id="PR00326">
    <property type="entry name" value="GTP1OBG"/>
</dbReference>
<name>A0ABW3VVX9_9ACTN</name>